<evidence type="ECO:0000256" key="14">
    <source>
        <dbReference type="ARBA" id="ARBA00022806"/>
    </source>
</evidence>
<dbReference type="Gene3D" id="2.170.260.10">
    <property type="entry name" value="paz domain"/>
    <property type="match status" value="1"/>
</dbReference>
<keyword evidence="6" id="KW-0963">Cytoplasm</keyword>
<evidence type="ECO:0000256" key="9">
    <source>
        <dbReference type="ARBA" id="ARBA00022723"/>
    </source>
</evidence>
<dbReference type="PANTHER" id="PTHR14950:SF37">
    <property type="entry name" value="ENDORIBONUCLEASE DICER"/>
    <property type="match status" value="1"/>
</dbReference>
<keyword evidence="19" id="KW-0464">Manganese</keyword>
<keyword evidence="17 21" id="KW-0694">RNA-binding</keyword>
<keyword evidence="27" id="KW-1185">Reference proteome</keyword>
<dbReference type="Pfam" id="PF20930">
    <property type="entry name" value="Dicer_PBD"/>
    <property type="match status" value="1"/>
</dbReference>
<dbReference type="InterPro" id="IPR048513">
    <property type="entry name" value="Dicer_PBD"/>
</dbReference>
<dbReference type="Gene3D" id="3.30.160.380">
    <property type="entry name" value="Dicer dimerisation domain"/>
    <property type="match status" value="1"/>
</dbReference>
<comment type="cofactor">
    <cofactor evidence="2">
        <name>Mn(2+)</name>
        <dbReference type="ChEBI" id="CHEBI:29035"/>
    </cofactor>
</comment>
<evidence type="ECO:0000259" key="24">
    <source>
        <dbReference type="PROSITE" id="PS51194"/>
    </source>
</evidence>
<keyword evidence="11" id="KW-0547">Nucleotide-binding</keyword>
<dbReference type="SMART" id="SM00949">
    <property type="entry name" value="PAZ"/>
    <property type="match status" value="1"/>
</dbReference>
<dbReference type="Pfam" id="PF00271">
    <property type="entry name" value="Helicase_C"/>
    <property type="match status" value="1"/>
</dbReference>
<protein>
    <recommendedName>
        <fullName evidence="5">ribonuclease III</fullName>
        <ecNumber evidence="5">3.1.26.3</ecNumber>
    </recommendedName>
</protein>
<keyword evidence="16" id="KW-0460">Magnesium</keyword>
<dbReference type="GO" id="GO:0030422">
    <property type="term" value="P:siRNA processing"/>
    <property type="evidence" value="ECO:0007669"/>
    <property type="project" value="InterPro"/>
</dbReference>
<feature type="domain" description="PAZ" evidence="23">
    <location>
        <begin position="883"/>
        <end position="1031"/>
    </location>
</feature>
<proteinExistence type="inferred from homology"/>
<dbReference type="CDD" id="cd00593">
    <property type="entry name" value="RIBOc"/>
    <property type="match status" value="2"/>
</dbReference>
<keyword evidence="14" id="KW-0347">Helicase</keyword>
<keyword evidence="10" id="KW-0677">Repeat</keyword>
<evidence type="ECO:0000256" key="19">
    <source>
        <dbReference type="ARBA" id="ARBA00023211"/>
    </source>
</evidence>
<dbReference type="SUPFAM" id="SSF52540">
    <property type="entry name" value="P-loop containing nucleoside triphosphate hydrolases"/>
    <property type="match status" value="1"/>
</dbReference>
<evidence type="ECO:0000256" key="16">
    <source>
        <dbReference type="ARBA" id="ARBA00022842"/>
    </source>
</evidence>
<evidence type="ECO:0000256" key="5">
    <source>
        <dbReference type="ARBA" id="ARBA00012177"/>
    </source>
</evidence>
<keyword evidence="15" id="KW-0067">ATP-binding</keyword>
<evidence type="ECO:0000256" key="18">
    <source>
        <dbReference type="ARBA" id="ARBA00023158"/>
    </source>
</evidence>
<dbReference type="GO" id="GO:0004525">
    <property type="term" value="F:ribonuclease III activity"/>
    <property type="evidence" value="ECO:0007669"/>
    <property type="project" value="UniProtKB-EC"/>
</dbReference>
<reference evidence="26" key="2">
    <citation type="submission" date="2022-06" db="UniProtKB">
        <authorList>
            <consortium name="EnsemblMetazoa"/>
        </authorList>
    </citation>
    <scope>IDENTIFICATION</scope>
</reference>
<keyword evidence="13" id="KW-0378">Hydrolase</keyword>
<keyword evidence="8" id="KW-0540">Nuclease</keyword>
<dbReference type="InterPro" id="IPR044441">
    <property type="entry name" value="DICER_DSRM"/>
</dbReference>
<dbReference type="SMART" id="SM00535">
    <property type="entry name" value="RIBOc"/>
    <property type="match status" value="2"/>
</dbReference>
<dbReference type="InterPro" id="IPR048512">
    <property type="entry name" value="Dicer_platform"/>
</dbReference>
<dbReference type="InterPro" id="IPR000999">
    <property type="entry name" value="RNase_III_dom"/>
</dbReference>
<evidence type="ECO:0000259" key="25">
    <source>
        <dbReference type="PROSITE" id="PS51327"/>
    </source>
</evidence>
<dbReference type="GO" id="GO:0016441">
    <property type="term" value="P:post-transcriptional gene silencing"/>
    <property type="evidence" value="ECO:0007669"/>
    <property type="project" value="UniProtKB-ARBA"/>
</dbReference>
<dbReference type="InterPro" id="IPR036389">
    <property type="entry name" value="RNase_III_sf"/>
</dbReference>
<evidence type="ECO:0000256" key="7">
    <source>
        <dbReference type="ARBA" id="ARBA00022553"/>
    </source>
</evidence>
<dbReference type="GO" id="GO:0004530">
    <property type="term" value="F:deoxyribonuclease I activity"/>
    <property type="evidence" value="ECO:0007669"/>
    <property type="project" value="TreeGrafter"/>
</dbReference>
<organism evidence="26 27">
    <name type="scientific">Acyrthosiphon pisum</name>
    <name type="common">Pea aphid</name>
    <dbReference type="NCBI Taxonomy" id="7029"/>
    <lineage>
        <taxon>Eukaryota</taxon>
        <taxon>Metazoa</taxon>
        <taxon>Ecdysozoa</taxon>
        <taxon>Arthropoda</taxon>
        <taxon>Hexapoda</taxon>
        <taxon>Insecta</taxon>
        <taxon>Pterygota</taxon>
        <taxon>Neoptera</taxon>
        <taxon>Paraneoptera</taxon>
        <taxon>Hemiptera</taxon>
        <taxon>Sternorrhyncha</taxon>
        <taxon>Aphidomorpha</taxon>
        <taxon>Aphidoidea</taxon>
        <taxon>Aphididae</taxon>
        <taxon>Macrosiphini</taxon>
        <taxon>Acyrthosiphon</taxon>
    </lineage>
</organism>
<keyword evidence="18" id="KW-0943">RNA-mediated gene silencing</keyword>
<dbReference type="Gene3D" id="1.10.1520.10">
    <property type="entry name" value="Ribonuclease III domain"/>
    <property type="match status" value="2"/>
</dbReference>
<dbReference type="EC" id="3.1.26.3" evidence="5"/>
<dbReference type="CDD" id="cd10843">
    <property type="entry name" value="DSRM_DICER"/>
    <property type="match status" value="1"/>
</dbReference>
<evidence type="ECO:0000313" key="27">
    <source>
        <dbReference type="Proteomes" id="UP000007819"/>
    </source>
</evidence>
<reference evidence="27" key="1">
    <citation type="submission" date="2010-06" db="EMBL/GenBank/DDBJ databases">
        <authorList>
            <person name="Jiang H."/>
            <person name="Abraham K."/>
            <person name="Ali S."/>
            <person name="Alsbrooks S.L."/>
            <person name="Anim B.N."/>
            <person name="Anosike U.S."/>
            <person name="Attaway T."/>
            <person name="Bandaranaike D.P."/>
            <person name="Battles P.K."/>
            <person name="Bell S.N."/>
            <person name="Bell A.V."/>
            <person name="Beltran B."/>
            <person name="Bickham C."/>
            <person name="Bustamante Y."/>
            <person name="Caleb T."/>
            <person name="Canada A."/>
            <person name="Cardenas V."/>
            <person name="Carter K."/>
            <person name="Chacko J."/>
            <person name="Chandrabose M.N."/>
            <person name="Chavez D."/>
            <person name="Chavez A."/>
            <person name="Chen L."/>
            <person name="Chu H.-S."/>
            <person name="Claassen K.J."/>
            <person name="Cockrell R."/>
            <person name="Collins M."/>
            <person name="Cooper J.A."/>
            <person name="Cree A."/>
            <person name="Curry S.M."/>
            <person name="Da Y."/>
            <person name="Dao M.D."/>
            <person name="Das B."/>
            <person name="Davila M.-L."/>
            <person name="Davy-Carroll L."/>
            <person name="Denson S."/>
            <person name="Dinh H."/>
            <person name="Ebong V.E."/>
            <person name="Edwards J.R."/>
            <person name="Egan A."/>
            <person name="El-Daye J."/>
            <person name="Escobedo L."/>
            <person name="Fernandez S."/>
            <person name="Fernando P.R."/>
            <person name="Flagg N."/>
            <person name="Forbes L.D."/>
            <person name="Fowler R.G."/>
            <person name="Fu Q."/>
            <person name="Gabisi R.A."/>
            <person name="Ganer J."/>
            <person name="Garbino Pronczuk A."/>
            <person name="Garcia R.M."/>
            <person name="Garner T."/>
            <person name="Garrett T.E."/>
            <person name="Gonzalez D.A."/>
            <person name="Hamid H."/>
            <person name="Hawkins E.S."/>
            <person name="Hirani K."/>
            <person name="Hogues M.E."/>
            <person name="Hollins B."/>
            <person name="Hsiao C.-H."/>
            <person name="Jabil R."/>
            <person name="James M.L."/>
            <person name="Jhangiani S.N."/>
            <person name="Johnson B."/>
            <person name="Johnson Q."/>
            <person name="Joshi V."/>
            <person name="Kalu J.B."/>
            <person name="Kam C."/>
            <person name="Kashfia A."/>
            <person name="Keebler J."/>
            <person name="Kisamo H."/>
            <person name="Kovar C.L."/>
            <person name="Lago L.A."/>
            <person name="Lai C.-Y."/>
            <person name="Laidlaw J."/>
            <person name="Lara F."/>
            <person name="Le T.-K."/>
            <person name="Lee S.L."/>
            <person name="Legall F.H."/>
            <person name="Lemon S.J."/>
            <person name="Lewis L.R."/>
            <person name="Li B."/>
            <person name="Liu Y."/>
            <person name="Liu Y.-S."/>
            <person name="Lopez J."/>
            <person name="Lozado R.J."/>
            <person name="Lu J."/>
            <person name="Madu R.C."/>
            <person name="Maheshwari M."/>
            <person name="Maheshwari R."/>
            <person name="Malloy K."/>
            <person name="Martinez E."/>
            <person name="Mathew T."/>
            <person name="Mercado I.C."/>
            <person name="Mercado C."/>
            <person name="Meyer B."/>
            <person name="Montgomery K."/>
            <person name="Morgan M.B."/>
            <person name="Munidasa M."/>
            <person name="Nazareth L.V."/>
            <person name="Nelson J."/>
            <person name="Ng B.M."/>
            <person name="Nguyen N.B."/>
            <person name="Nguyen P.Q."/>
            <person name="Nguyen T."/>
            <person name="Obregon M."/>
            <person name="Okwuonu G.O."/>
            <person name="Onwere C.G."/>
            <person name="Orozco G."/>
            <person name="Parra A."/>
            <person name="Patel S."/>
            <person name="Patil S."/>
            <person name="Perez A."/>
            <person name="Perez Y."/>
            <person name="Pham C."/>
            <person name="Primus E.L."/>
            <person name="Pu L.-L."/>
            <person name="Puazo M."/>
            <person name="Qin X."/>
            <person name="Quiroz J.B."/>
            <person name="Reese J."/>
            <person name="Richards S."/>
            <person name="Rives C.M."/>
            <person name="Robberts R."/>
            <person name="Ruiz S.J."/>
            <person name="Ruiz M.J."/>
            <person name="Santibanez J."/>
            <person name="Schneider B.W."/>
            <person name="Sisson I."/>
            <person name="Smith M."/>
            <person name="Sodergren E."/>
            <person name="Song X.-Z."/>
            <person name="Song B.B."/>
            <person name="Summersgill H."/>
            <person name="Thelus R."/>
            <person name="Thornton R.D."/>
            <person name="Trejos Z.Y."/>
            <person name="Usmani K."/>
            <person name="Vattathil S."/>
            <person name="Villasana D."/>
            <person name="Walker D.L."/>
            <person name="Wang S."/>
            <person name="Wang K."/>
            <person name="White C.S."/>
            <person name="Williams A.C."/>
            <person name="Williamson J."/>
            <person name="Wilson K."/>
            <person name="Woghiren I.O."/>
            <person name="Woodworth J.R."/>
            <person name="Worley K.C."/>
            <person name="Wright R.A."/>
            <person name="Wu W."/>
            <person name="Young L."/>
            <person name="Zhang L."/>
            <person name="Zhang J."/>
            <person name="Zhu Y."/>
            <person name="Muzny D.M."/>
            <person name="Weinstock G."/>
            <person name="Gibbs R.A."/>
        </authorList>
    </citation>
    <scope>NUCLEOTIDE SEQUENCE [LARGE SCALE GENOMIC DNA]</scope>
    <source>
        <strain evidence="27">LSR1</strain>
    </source>
</reference>
<evidence type="ECO:0000313" key="26">
    <source>
        <dbReference type="EnsemblMetazoa" id="XP_029341322.1"/>
    </source>
</evidence>
<dbReference type="GO" id="GO:0031054">
    <property type="term" value="P:pre-miRNA processing"/>
    <property type="evidence" value="ECO:0007669"/>
    <property type="project" value="InterPro"/>
</dbReference>
<dbReference type="Gene3D" id="3.40.50.300">
    <property type="entry name" value="P-loop containing nucleotide triphosphate hydrolases"/>
    <property type="match status" value="2"/>
</dbReference>
<dbReference type="PROSITE" id="PS51194">
    <property type="entry name" value="HELICASE_CTER"/>
    <property type="match status" value="1"/>
</dbReference>
<dbReference type="InterPro" id="IPR038248">
    <property type="entry name" value="Dicer_dimer_sf"/>
</dbReference>
<sequence length="1717" mass="198057">MALTFDDYVNTKTFTPQEYQVEILSSAKNKNVIISLEGITNKVFVILKLIQELAFKMHRKSEKRKWTLLVLEEAEVDQYMFSIRHLTDLKPLEIRSVDHSDFINYDVIVTTENLCLEIFEKNCLHFDQLSLAIFNNCQKIIVENSTYFKICNFIKSNSQCRILGIVHPLFELDSDPLFIENQLKFISHKLFSSIETASDIVSLLRSCCKPKEVLIECAVQSEDFPNIGIKSIVQSLTDFLNDHNYNPENIYGDDEELREELKKIPCPKNVPLQMISEFSDVLKTMGPYCADKVALTLLYRIENLKVKTPYERHYALLCIVSTLLIQIRAKFDNIFYNYSNIDKVLKFSSPRVLRIINTLKQFKPKSFNSNNNLAEVCKDQEGNKDKIIKSKSAKRNCKLTRRYYNKTHRKQRQSRDPCEENVCAIILVNSKMTASVLYHLFLDLKNSNEEDFGWIEPQYMVDNNADPITEPEEFEIERKTQENILKRFRQRNCNVLIGTKELETGINLPRCNLVINYNLPLSYKSYLMSKSKARTLDAYYVLMFDEHATSKILSCCQLYKDINQMLLSHCTLKDIDMEKEIYADRFNWFVSPFKPGKKEDSAFVDMATAIGLVNRYCAKLPSDTFTKLSPIWKIQSIVYENQPMFVCSIRLPINSPIKHEIHGHPMPCEILAKRIAALEVCRQIYSQGQLDDTLQPITKESFHALFNTDEIIPDTEDSLITCKTKDSMPGTYKRRQHYYKRTAEALNDCRPVEGKPCHLYAILLNITCPIPEQENTKSRRIHPPEESIHGFGILTTKHIPSIPAFPIYPRCGEVYVRLKRIKTDMFLTQHQLDNIATFLNYTFSNVLCFKKCRVEFNPTTTHNCYYIVPTLRDASGSIDVDWKILDNVQTFRDNKLSIITNEDRIHFQPDIEVLKDAVVTPWYRNQEQPEYFYVEEICTHLNPKSPFPDPTEKYKTFEDFYYHKYSLKIQNLEQPLLDVDPTSARLNFLTPRYMNCKGEYLPTSSDATKRAKRYDLSHKQILVPELCNIHLFPASMWRDAVSLPSILYRINALLLADEIRTIVAKDTSLGLVNLSFDHIWKPLDFGWPIKDVLIRRKEQKEISTIKVIEPVETVKRFIDEVEKEEKIDELNDPNWMEIGTWSNDMADFAMNNIDNTTKERYSYPNSLMIQSNSESSTFSDVESDDGIQVNEVKSSSNIDSSSLLKLPWELNSNTGYGLSDINILLNNTSFMPEDDKCIKNEIYKNNKTIDSINEVNDLQTETFSFDFQPDLNYHPGPSPSILLQALTTANAIDGYDLERLETIGDSFLKYAVTAYLYCTHNNVHEGILSDLRSNHVSNLNLYRLGKLKMFGERMISTKFEPRSNWLPPCYIGPHKLEKAVINSNISITQHITNDKSIADCVEALIGAYLISCGTRGALLFMSWLGITVLNTLDDSKLGYLKLPPSPLLRNVNDPEGELTKLMDGFESFEQHLGYYFQDRSYLLQAMTHASYYPNCLTDCYQRLEFLGDAVLDYLITRHLYEDKRRHPPGALTDLRSALVNNTIFASLAVKNGFHKYLKHLSPGLSEVVYRFVAIQEENGHTIDEEFCFSGEDDFEDAEDVEAPKVLGDIFESVAGAIYLDSNMSLDAVWKVYHKIMENEIKQFSKNVPISPVRELLELEPNTAKFSKPEKLVDGRRVRVIVEILGKGVFKGIGRNYRIAKCTAAKCALNHLKEKIKK</sequence>
<evidence type="ECO:0000256" key="4">
    <source>
        <dbReference type="ARBA" id="ARBA00004496"/>
    </source>
</evidence>
<dbReference type="RefSeq" id="XP_029341322.1">
    <property type="nucleotide sequence ID" value="XM_029485462.1"/>
</dbReference>
<dbReference type="Gene3D" id="3.30.160.20">
    <property type="match status" value="1"/>
</dbReference>
<dbReference type="Pfam" id="PF00636">
    <property type="entry name" value="Ribonuclease_3"/>
    <property type="match status" value="2"/>
</dbReference>
<dbReference type="PROSITE" id="PS00517">
    <property type="entry name" value="RNASE_3_1"/>
    <property type="match status" value="1"/>
</dbReference>
<dbReference type="FunFam" id="1.10.1520.10:FF:000005">
    <property type="entry name" value="Putative endoribonuclease dicer"/>
    <property type="match status" value="1"/>
</dbReference>
<feature type="domain" description="RNase III" evidence="22">
    <location>
        <begin position="1465"/>
        <end position="1622"/>
    </location>
</feature>
<evidence type="ECO:0000259" key="23">
    <source>
        <dbReference type="PROSITE" id="PS50821"/>
    </source>
</evidence>
<dbReference type="InterPro" id="IPR003100">
    <property type="entry name" value="PAZ_dom"/>
</dbReference>
<dbReference type="GO" id="GO:0046872">
    <property type="term" value="F:metal ion binding"/>
    <property type="evidence" value="ECO:0007669"/>
    <property type="project" value="UniProtKB-KW"/>
</dbReference>
<dbReference type="GO" id="GO:0003723">
    <property type="term" value="F:RNA binding"/>
    <property type="evidence" value="ECO:0007669"/>
    <property type="project" value="UniProtKB-UniRule"/>
</dbReference>
<dbReference type="InterPro" id="IPR036085">
    <property type="entry name" value="PAZ_dom_sf"/>
</dbReference>
<dbReference type="PROSITE" id="PS50142">
    <property type="entry name" value="RNASE_3_2"/>
    <property type="match status" value="2"/>
</dbReference>
<dbReference type="Pfam" id="PF03368">
    <property type="entry name" value="Dicer_dimer"/>
    <property type="match status" value="1"/>
</dbReference>
<dbReference type="InterPro" id="IPR001650">
    <property type="entry name" value="Helicase_C-like"/>
</dbReference>
<name>A0A8R2NLP4_ACYPI</name>
<dbReference type="KEGG" id="api:100159500"/>
<dbReference type="FunFam" id="2.170.260.10:FF:000002">
    <property type="entry name" value="Putative Endoribonuclease Dicer"/>
    <property type="match status" value="1"/>
</dbReference>
<dbReference type="GO" id="GO:0005634">
    <property type="term" value="C:nucleus"/>
    <property type="evidence" value="ECO:0007669"/>
    <property type="project" value="TreeGrafter"/>
</dbReference>
<dbReference type="EnsemblMetazoa" id="XM_029485462.1">
    <property type="protein sequence ID" value="XP_029341322.1"/>
    <property type="gene ID" value="LOC100159500"/>
</dbReference>
<feature type="domain" description="RNase III" evidence="22">
    <location>
        <begin position="1264"/>
        <end position="1413"/>
    </location>
</feature>
<dbReference type="InterPro" id="IPR005034">
    <property type="entry name" value="Dicer_dimerisation"/>
</dbReference>
<evidence type="ECO:0000256" key="17">
    <source>
        <dbReference type="ARBA" id="ARBA00022884"/>
    </source>
</evidence>
<dbReference type="Pfam" id="PF20931">
    <property type="entry name" value="Dicer_platform"/>
    <property type="match status" value="1"/>
</dbReference>
<comment type="similarity">
    <text evidence="20">Belongs to the helicase family. Dicer subfamily.</text>
</comment>
<comment type="catalytic activity">
    <reaction evidence="1">
        <text>Endonucleolytic cleavage to 5'-phosphomonoester.</text>
        <dbReference type="EC" id="3.1.26.3"/>
    </reaction>
</comment>
<evidence type="ECO:0000256" key="1">
    <source>
        <dbReference type="ARBA" id="ARBA00000109"/>
    </source>
</evidence>
<dbReference type="Pfam" id="PF02170">
    <property type="entry name" value="PAZ"/>
    <property type="match status" value="1"/>
</dbReference>
<evidence type="ECO:0000256" key="11">
    <source>
        <dbReference type="ARBA" id="ARBA00022741"/>
    </source>
</evidence>
<dbReference type="InterPro" id="IPR027417">
    <property type="entry name" value="P-loop_NTPase"/>
</dbReference>
<evidence type="ECO:0000256" key="15">
    <source>
        <dbReference type="ARBA" id="ARBA00022840"/>
    </source>
</evidence>
<evidence type="ECO:0000256" key="10">
    <source>
        <dbReference type="ARBA" id="ARBA00022737"/>
    </source>
</evidence>
<dbReference type="GO" id="GO:0004386">
    <property type="term" value="F:helicase activity"/>
    <property type="evidence" value="ECO:0007669"/>
    <property type="project" value="UniProtKB-KW"/>
</dbReference>
<keyword evidence="9" id="KW-0479">Metal-binding</keyword>
<keyword evidence="7" id="KW-0597">Phosphoprotein</keyword>
<evidence type="ECO:0000256" key="21">
    <source>
        <dbReference type="PROSITE-ProRule" id="PRU00657"/>
    </source>
</evidence>
<dbReference type="SUPFAM" id="SSF69065">
    <property type="entry name" value="RNase III domain-like"/>
    <property type="match status" value="2"/>
</dbReference>
<dbReference type="Proteomes" id="UP000007819">
    <property type="component" value="Chromosome X"/>
</dbReference>
<evidence type="ECO:0000256" key="6">
    <source>
        <dbReference type="ARBA" id="ARBA00022490"/>
    </source>
</evidence>
<feature type="domain" description="Helicase C-terminal" evidence="24">
    <location>
        <begin position="410"/>
        <end position="578"/>
    </location>
</feature>
<keyword evidence="12" id="KW-0255">Endonuclease</keyword>
<evidence type="ECO:0000256" key="8">
    <source>
        <dbReference type="ARBA" id="ARBA00022722"/>
    </source>
</evidence>
<evidence type="ECO:0000256" key="12">
    <source>
        <dbReference type="ARBA" id="ARBA00022759"/>
    </source>
</evidence>
<dbReference type="OrthoDB" id="2392202at2759"/>
<dbReference type="GO" id="GO:0005737">
    <property type="term" value="C:cytoplasm"/>
    <property type="evidence" value="ECO:0007669"/>
    <property type="project" value="UniProtKB-SubCell"/>
</dbReference>
<dbReference type="FunFam" id="3.30.160.20:FF:000015">
    <property type="entry name" value="endoribonuclease Dicer"/>
    <property type="match status" value="1"/>
</dbReference>
<evidence type="ECO:0000256" key="20">
    <source>
        <dbReference type="ARBA" id="ARBA00035116"/>
    </source>
</evidence>
<comment type="subcellular location">
    <subcellularLocation>
        <location evidence="4">Cytoplasm</location>
    </subcellularLocation>
</comment>
<dbReference type="CDD" id="cd15903">
    <property type="entry name" value="Dicer_PBD"/>
    <property type="match status" value="1"/>
</dbReference>
<dbReference type="SUPFAM" id="SSF54768">
    <property type="entry name" value="dsRNA-binding domain-like"/>
    <property type="match status" value="1"/>
</dbReference>
<dbReference type="GO" id="GO:0005524">
    <property type="term" value="F:ATP binding"/>
    <property type="evidence" value="ECO:0007669"/>
    <property type="project" value="UniProtKB-KW"/>
</dbReference>
<feature type="domain" description="Dicer dsRNA-binding fold" evidence="25">
    <location>
        <begin position="609"/>
        <end position="704"/>
    </location>
</feature>
<dbReference type="PROSITE" id="PS50821">
    <property type="entry name" value="PAZ"/>
    <property type="match status" value="1"/>
</dbReference>
<dbReference type="GO" id="GO:0006309">
    <property type="term" value="P:apoptotic DNA fragmentation"/>
    <property type="evidence" value="ECO:0007669"/>
    <property type="project" value="TreeGrafter"/>
</dbReference>
<evidence type="ECO:0000259" key="22">
    <source>
        <dbReference type="PROSITE" id="PS50142"/>
    </source>
</evidence>
<dbReference type="PROSITE" id="PS51327">
    <property type="entry name" value="DICER_DSRBF"/>
    <property type="match status" value="1"/>
</dbReference>
<dbReference type="Pfam" id="PF20932">
    <property type="entry name" value="Dicer_dsRBD"/>
    <property type="match status" value="1"/>
</dbReference>
<accession>A0A8R2NLP4</accession>
<evidence type="ECO:0000256" key="3">
    <source>
        <dbReference type="ARBA" id="ARBA00001946"/>
    </source>
</evidence>
<dbReference type="SUPFAM" id="SSF101690">
    <property type="entry name" value="PAZ domain"/>
    <property type="match status" value="1"/>
</dbReference>
<dbReference type="GO" id="GO:0070578">
    <property type="term" value="C:RISC-loading complex"/>
    <property type="evidence" value="ECO:0007669"/>
    <property type="project" value="TreeGrafter"/>
</dbReference>
<evidence type="ECO:0000256" key="13">
    <source>
        <dbReference type="ARBA" id="ARBA00022801"/>
    </source>
</evidence>
<evidence type="ECO:0000256" key="2">
    <source>
        <dbReference type="ARBA" id="ARBA00001936"/>
    </source>
</evidence>
<dbReference type="GeneID" id="100159500"/>
<comment type="cofactor">
    <cofactor evidence="3">
        <name>Mg(2+)</name>
        <dbReference type="ChEBI" id="CHEBI:18420"/>
    </cofactor>
</comment>
<dbReference type="PANTHER" id="PTHR14950">
    <property type="entry name" value="DICER-RELATED"/>
    <property type="match status" value="1"/>
</dbReference>